<dbReference type="EMBL" id="QROC01000006">
    <property type="protein sequence ID" value="RHK99787.1"/>
    <property type="molecule type" value="Genomic_DNA"/>
</dbReference>
<sequence length="334" mass="38323">MIYVICYDWASTSGNHTGMRYLYEYIQKSNPELYKMYTFNMGRRFLDKGKRGKQISVFFTALKLAMTYKSGDKFILTEYLHRDSYQILFAKIIRFICPKAPIYAMVHLVPEKLEGQYSKAQIRKSSRFVTEIVTLGSSLTCYLNNLGIENVYTSFHYVDNNYYTPSANLYNRDDDVKVIVMGALARDFEQIAYIVSKLPQIRFYICKGREKIDYLFSGFKNATLVGYVPEVELKHYMNDSDISLNVMKDTIGSNVICTSMATGLAMVVSDVGSIRDYCDETNACFCSSPDDFIKNIMILANDRELLNSLKKMSLKKAQQFSIDNYCASLSSLLK</sequence>
<reference evidence="4 6" key="3">
    <citation type="submission" date="2018-08" db="EMBL/GenBank/DDBJ databases">
        <title>A genome reference for cultivated species of the human gut microbiota.</title>
        <authorList>
            <person name="Zou Y."/>
            <person name="Xue W."/>
            <person name="Luo G."/>
        </authorList>
    </citation>
    <scope>NUCLEOTIDE SEQUENCE [LARGE SCALE GENOMIC DNA]</scope>
    <source>
        <strain evidence="4 6">AF39-6AC</strain>
    </source>
</reference>
<proteinExistence type="predicted"/>
<dbReference type="Proteomes" id="UP000434604">
    <property type="component" value="Unassembled WGS sequence"/>
</dbReference>
<dbReference type="AlphaFoldDB" id="A0A1Y4VS90"/>
<evidence type="ECO:0000313" key="3">
    <source>
        <dbReference type="EMBL" id="OUQ73009.1"/>
    </source>
</evidence>
<organism evidence="3 5">
    <name type="scientific">Bacteroides xylanisolvens</name>
    <dbReference type="NCBI Taxonomy" id="371601"/>
    <lineage>
        <taxon>Bacteria</taxon>
        <taxon>Pseudomonadati</taxon>
        <taxon>Bacteroidota</taxon>
        <taxon>Bacteroidia</taxon>
        <taxon>Bacteroidales</taxon>
        <taxon>Bacteroidaceae</taxon>
        <taxon>Bacteroides</taxon>
    </lineage>
</organism>
<reference evidence="5" key="1">
    <citation type="submission" date="2017-04" db="EMBL/GenBank/DDBJ databases">
        <title>Function of individual gut microbiota members based on whole genome sequencing of pure cultures obtained from chicken caecum.</title>
        <authorList>
            <person name="Medvecky M."/>
            <person name="Cejkova D."/>
            <person name="Polansky O."/>
            <person name="Karasova D."/>
            <person name="Kubasova T."/>
            <person name="Cizek A."/>
            <person name="Rychlik I."/>
        </authorList>
    </citation>
    <scope>NUCLEOTIDE SEQUENCE [LARGE SCALE GENOMIC DNA]</scope>
    <source>
        <strain evidence="5">An109</strain>
    </source>
</reference>
<dbReference type="RefSeq" id="WP_049701610.1">
    <property type="nucleotide sequence ID" value="NZ_AP031409.1"/>
</dbReference>
<name>A0A1Y4VS90_9BACE</name>
<keyword evidence="3" id="KW-0808">Transferase</keyword>
<dbReference type="Proteomes" id="UP000474077">
    <property type="component" value="Unassembled WGS sequence"/>
</dbReference>
<evidence type="ECO:0000313" key="1">
    <source>
        <dbReference type="EMBL" id="KAB6087047.1"/>
    </source>
</evidence>
<dbReference type="Proteomes" id="UP000196036">
    <property type="component" value="Unassembled WGS sequence"/>
</dbReference>
<evidence type="ECO:0000313" key="6">
    <source>
        <dbReference type="Proteomes" id="UP000284417"/>
    </source>
</evidence>
<evidence type="ECO:0000313" key="7">
    <source>
        <dbReference type="Proteomes" id="UP000434604"/>
    </source>
</evidence>
<protein>
    <submittedName>
        <fullName evidence="3">Glycosyltransferase</fullName>
    </submittedName>
</protein>
<evidence type="ECO:0000313" key="5">
    <source>
        <dbReference type="Proteomes" id="UP000196036"/>
    </source>
</evidence>
<gene>
    <name evidence="3" type="ORF">B5E52_03975</name>
    <name evidence="4" type="ORF">DW042_05555</name>
    <name evidence="2" type="ORF">GA398_04345</name>
    <name evidence="1" type="ORF">GA560_00025</name>
</gene>
<evidence type="ECO:0000313" key="2">
    <source>
        <dbReference type="EMBL" id="KAB6149472.1"/>
    </source>
</evidence>
<reference evidence="3" key="2">
    <citation type="journal article" date="2018" name="BMC Genomics">
        <title>Whole genome sequencing and function prediction of 133 gut anaerobes isolated from chicken caecum in pure cultures.</title>
        <authorList>
            <person name="Medvecky M."/>
            <person name="Cejkova D."/>
            <person name="Polansky O."/>
            <person name="Karasova D."/>
            <person name="Kubasova T."/>
            <person name="Cizek A."/>
            <person name="Rychlik I."/>
        </authorList>
    </citation>
    <scope>NUCLEOTIDE SEQUENCE</scope>
    <source>
        <strain evidence="3">An109</strain>
    </source>
</reference>
<accession>A0A1Y4VS90</accession>
<dbReference type="EMBL" id="WDED01000004">
    <property type="protein sequence ID" value="KAB6149472.1"/>
    <property type="molecule type" value="Genomic_DNA"/>
</dbReference>
<evidence type="ECO:0000313" key="8">
    <source>
        <dbReference type="Proteomes" id="UP000474077"/>
    </source>
</evidence>
<reference evidence="7 8" key="4">
    <citation type="journal article" date="2019" name="Nat. Med.">
        <title>A library of human gut bacterial isolates paired with longitudinal multiomics data enables mechanistic microbiome research.</title>
        <authorList>
            <person name="Poyet M."/>
            <person name="Groussin M."/>
            <person name="Gibbons S.M."/>
            <person name="Avila-Pacheco J."/>
            <person name="Jiang X."/>
            <person name="Kearney S.M."/>
            <person name="Perrotta A.R."/>
            <person name="Berdy B."/>
            <person name="Zhao S."/>
            <person name="Lieberman T.D."/>
            <person name="Swanson P.K."/>
            <person name="Smith M."/>
            <person name="Roesemann S."/>
            <person name="Alexander J.E."/>
            <person name="Rich S.A."/>
            <person name="Livny J."/>
            <person name="Vlamakis H."/>
            <person name="Clish C."/>
            <person name="Bullock K."/>
            <person name="Deik A."/>
            <person name="Scott J."/>
            <person name="Pierce K.A."/>
            <person name="Xavier R.J."/>
            <person name="Alm E.J."/>
        </authorList>
    </citation>
    <scope>NUCLEOTIDE SEQUENCE [LARGE SCALE GENOMIC DNA]</scope>
    <source>
        <strain evidence="2 7">BIOML-A58</strain>
        <strain evidence="1 8">BIOML-A73</strain>
    </source>
</reference>
<dbReference type="GO" id="GO:0016740">
    <property type="term" value="F:transferase activity"/>
    <property type="evidence" value="ECO:0007669"/>
    <property type="project" value="UniProtKB-KW"/>
</dbReference>
<dbReference type="EMBL" id="WDER01000001">
    <property type="protein sequence ID" value="KAB6087047.1"/>
    <property type="molecule type" value="Genomic_DNA"/>
</dbReference>
<comment type="caution">
    <text evidence="3">The sequence shown here is derived from an EMBL/GenBank/DDBJ whole genome shotgun (WGS) entry which is preliminary data.</text>
</comment>
<dbReference type="SUPFAM" id="SSF53756">
    <property type="entry name" value="UDP-Glycosyltransferase/glycogen phosphorylase"/>
    <property type="match status" value="1"/>
</dbReference>
<dbReference type="Gene3D" id="3.40.50.2000">
    <property type="entry name" value="Glycogen Phosphorylase B"/>
    <property type="match status" value="1"/>
</dbReference>
<evidence type="ECO:0000313" key="4">
    <source>
        <dbReference type="EMBL" id="RHK99787.1"/>
    </source>
</evidence>
<dbReference type="Pfam" id="PF13692">
    <property type="entry name" value="Glyco_trans_1_4"/>
    <property type="match status" value="1"/>
</dbReference>
<dbReference type="Proteomes" id="UP000284417">
    <property type="component" value="Unassembled WGS sequence"/>
</dbReference>
<dbReference type="EMBL" id="NFLW01000005">
    <property type="protein sequence ID" value="OUQ73009.1"/>
    <property type="molecule type" value="Genomic_DNA"/>
</dbReference>